<keyword evidence="1" id="KW-0689">Ribosomal protein</keyword>
<dbReference type="GO" id="GO:0005840">
    <property type="term" value="C:ribosome"/>
    <property type="evidence" value="ECO:0007669"/>
    <property type="project" value="UniProtKB-KW"/>
</dbReference>
<reference evidence="1 2" key="1">
    <citation type="submission" date="2018-06" db="EMBL/GenBank/DDBJ databases">
        <authorList>
            <consortium name="Pathogen Informatics"/>
            <person name="Doyle S."/>
        </authorList>
    </citation>
    <scope>NUCLEOTIDE SEQUENCE [LARGE SCALE GENOMIC DNA]</scope>
    <source>
        <strain evidence="1 2">NCTC12958</strain>
    </source>
</reference>
<protein>
    <submittedName>
        <fullName evidence="1">Ribosomal protein</fullName>
    </submittedName>
</protein>
<organism evidence="1 2">
    <name type="scientific">Streptococcus thermophilus</name>
    <dbReference type="NCBI Taxonomy" id="1308"/>
    <lineage>
        <taxon>Bacteria</taxon>
        <taxon>Bacillati</taxon>
        <taxon>Bacillota</taxon>
        <taxon>Bacilli</taxon>
        <taxon>Lactobacillales</taxon>
        <taxon>Streptococcaceae</taxon>
        <taxon>Streptococcus</taxon>
    </lineage>
</organism>
<name>A0A2X3UZ97_STRTR</name>
<evidence type="ECO:0000313" key="2">
    <source>
        <dbReference type="Proteomes" id="UP000249634"/>
    </source>
</evidence>
<accession>A0A2X3UZ97</accession>
<proteinExistence type="predicted"/>
<evidence type="ECO:0000313" key="1">
    <source>
        <dbReference type="EMBL" id="SQF25526.1"/>
    </source>
</evidence>
<dbReference type="EMBL" id="LS483339">
    <property type="protein sequence ID" value="SQF25526.1"/>
    <property type="molecule type" value="Genomic_DNA"/>
</dbReference>
<dbReference type="InterPro" id="IPR015946">
    <property type="entry name" value="KH_dom-like_a/b"/>
</dbReference>
<dbReference type="PROSITE" id="PS51257">
    <property type="entry name" value="PROKAR_LIPOPROTEIN"/>
    <property type="match status" value="1"/>
</dbReference>
<keyword evidence="1" id="KW-0687">Ribonucleoprotein</keyword>
<dbReference type="SUPFAM" id="SSF82784">
    <property type="entry name" value="OsmC-like"/>
    <property type="match status" value="1"/>
</dbReference>
<dbReference type="RefSeq" id="WP_223899625.1">
    <property type="nucleotide sequence ID" value="NZ_BPPS01000004.1"/>
</dbReference>
<gene>
    <name evidence="1" type="ORF">NCTC12958_01730</name>
</gene>
<dbReference type="Proteomes" id="UP000249634">
    <property type="component" value="Chromosome 1"/>
</dbReference>
<dbReference type="InterPro" id="IPR036102">
    <property type="entry name" value="OsmC/Ohrsf"/>
</dbReference>
<dbReference type="Gene3D" id="3.30.300.20">
    <property type="match status" value="1"/>
</dbReference>
<dbReference type="AlphaFoldDB" id="A0A2X3UZ97"/>
<sequence>MKLFGYTEDGMTPMSWVNIALASCVTMCLQSYFSNYQEIEELAIQVDSSYEEGHFKLDIHLPKDLNSDNEQEILSFLDTYCRAKNFFREDIDVDISLVK</sequence>